<evidence type="ECO:0000313" key="3">
    <source>
        <dbReference type="EMBL" id="KAK4121859.1"/>
    </source>
</evidence>
<feature type="region of interest" description="Disordered" evidence="1">
    <location>
        <begin position="56"/>
        <end position="77"/>
    </location>
</feature>
<dbReference type="RefSeq" id="XP_062645630.1">
    <property type="nucleotide sequence ID" value="XM_062796475.1"/>
</dbReference>
<dbReference type="AlphaFoldDB" id="A0AAN6TWL1"/>
<dbReference type="Gene3D" id="1.20.80.10">
    <property type="match status" value="1"/>
</dbReference>
<sequence>MDSRLEDLSRQNHELQEELTRMQAEREEGTVRRLVDEHTMEISNQMTAYEKEVVETINSQHRGRPAAARPPPSDRMRLNGLFKPAMGGDVEGLIKRLTAGTGMGSSSEEFLREQDKWDAWSSQTGLSRTEAKRRYIEALIDNMYKYANTSLTPSSWWPSLNLR</sequence>
<dbReference type="InterPro" id="IPR035984">
    <property type="entry name" value="Acyl-CoA-binding_sf"/>
</dbReference>
<organism evidence="3 4">
    <name type="scientific">Parathielavia appendiculata</name>
    <dbReference type="NCBI Taxonomy" id="2587402"/>
    <lineage>
        <taxon>Eukaryota</taxon>
        <taxon>Fungi</taxon>
        <taxon>Dikarya</taxon>
        <taxon>Ascomycota</taxon>
        <taxon>Pezizomycotina</taxon>
        <taxon>Sordariomycetes</taxon>
        <taxon>Sordariomycetidae</taxon>
        <taxon>Sordariales</taxon>
        <taxon>Chaetomiaceae</taxon>
        <taxon>Parathielavia</taxon>
    </lineage>
</organism>
<dbReference type="Pfam" id="PF00887">
    <property type="entry name" value="ACBP"/>
    <property type="match status" value="1"/>
</dbReference>
<accession>A0AAN6TWL1</accession>
<dbReference type="GeneID" id="87833243"/>
<dbReference type="EMBL" id="MU853232">
    <property type="protein sequence ID" value="KAK4121859.1"/>
    <property type="molecule type" value="Genomic_DNA"/>
</dbReference>
<proteinExistence type="predicted"/>
<dbReference type="InterPro" id="IPR014352">
    <property type="entry name" value="FERM/acyl-CoA-bd_prot_sf"/>
</dbReference>
<protein>
    <recommendedName>
        <fullName evidence="2">ACB domain-containing protein</fullName>
    </recommendedName>
</protein>
<reference evidence="3" key="2">
    <citation type="submission" date="2023-05" db="EMBL/GenBank/DDBJ databases">
        <authorList>
            <consortium name="Lawrence Berkeley National Laboratory"/>
            <person name="Steindorff A."/>
            <person name="Hensen N."/>
            <person name="Bonometti L."/>
            <person name="Westerberg I."/>
            <person name="Brannstrom I.O."/>
            <person name="Guillou S."/>
            <person name="Cros-Aarteil S."/>
            <person name="Calhoun S."/>
            <person name="Haridas S."/>
            <person name="Kuo A."/>
            <person name="Mondo S."/>
            <person name="Pangilinan J."/>
            <person name="Riley R."/>
            <person name="Labutti K."/>
            <person name="Andreopoulos B."/>
            <person name="Lipzen A."/>
            <person name="Chen C."/>
            <person name="Yanf M."/>
            <person name="Daum C."/>
            <person name="Ng V."/>
            <person name="Clum A."/>
            <person name="Ohm R."/>
            <person name="Martin F."/>
            <person name="Silar P."/>
            <person name="Natvig D."/>
            <person name="Lalanne C."/>
            <person name="Gautier V."/>
            <person name="Ament-Velasquez S.L."/>
            <person name="Kruys A."/>
            <person name="Hutchinson M.I."/>
            <person name="Powell A.J."/>
            <person name="Barry K."/>
            <person name="Miller A.N."/>
            <person name="Grigoriev I.V."/>
            <person name="Debuchy R."/>
            <person name="Gladieux P."/>
            <person name="Thoren M.H."/>
            <person name="Johannesson H."/>
        </authorList>
    </citation>
    <scope>NUCLEOTIDE SEQUENCE</scope>
    <source>
        <strain evidence="3">CBS 731.68</strain>
    </source>
</reference>
<dbReference type="SUPFAM" id="SSF47027">
    <property type="entry name" value="Acyl-CoA binding protein"/>
    <property type="match status" value="1"/>
</dbReference>
<dbReference type="Proteomes" id="UP001302602">
    <property type="component" value="Unassembled WGS sequence"/>
</dbReference>
<reference evidence="3" key="1">
    <citation type="journal article" date="2023" name="Mol. Phylogenet. Evol.">
        <title>Genome-scale phylogeny and comparative genomics of the fungal order Sordariales.</title>
        <authorList>
            <person name="Hensen N."/>
            <person name="Bonometti L."/>
            <person name="Westerberg I."/>
            <person name="Brannstrom I.O."/>
            <person name="Guillou S."/>
            <person name="Cros-Aarteil S."/>
            <person name="Calhoun S."/>
            <person name="Haridas S."/>
            <person name="Kuo A."/>
            <person name="Mondo S."/>
            <person name="Pangilinan J."/>
            <person name="Riley R."/>
            <person name="LaButti K."/>
            <person name="Andreopoulos B."/>
            <person name="Lipzen A."/>
            <person name="Chen C."/>
            <person name="Yan M."/>
            <person name="Daum C."/>
            <person name="Ng V."/>
            <person name="Clum A."/>
            <person name="Steindorff A."/>
            <person name="Ohm R.A."/>
            <person name="Martin F."/>
            <person name="Silar P."/>
            <person name="Natvig D.O."/>
            <person name="Lalanne C."/>
            <person name="Gautier V."/>
            <person name="Ament-Velasquez S.L."/>
            <person name="Kruys A."/>
            <person name="Hutchinson M.I."/>
            <person name="Powell A.J."/>
            <person name="Barry K."/>
            <person name="Miller A.N."/>
            <person name="Grigoriev I.V."/>
            <person name="Debuchy R."/>
            <person name="Gladieux P."/>
            <person name="Hiltunen Thoren M."/>
            <person name="Johannesson H."/>
        </authorList>
    </citation>
    <scope>NUCLEOTIDE SEQUENCE</scope>
    <source>
        <strain evidence="3">CBS 731.68</strain>
    </source>
</reference>
<dbReference type="InterPro" id="IPR000582">
    <property type="entry name" value="Acyl-CoA-binding_protein"/>
</dbReference>
<feature type="domain" description="ACB" evidence="2">
    <location>
        <begin position="55"/>
        <end position="138"/>
    </location>
</feature>
<feature type="region of interest" description="Disordered" evidence="1">
    <location>
        <begin position="1"/>
        <end position="29"/>
    </location>
</feature>
<gene>
    <name evidence="3" type="ORF">N657DRAFT_682358</name>
</gene>
<name>A0AAN6TWL1_9PEZI</name>
<keyword evidence="4" id="KW-1185">Reference proteome</keyword>
<evidence type="ECO:0000313" key="4">
    <source>
        <dbReference type="Proteomes" id="UP001302602"/>
    </source>
</evidence>
<evidence type="ECO:0000256" key="1">
    <source>
        <dbReference type="SAM" id="MobiDB-lite"/>
    </source>
</evidence>
<dbReference type="GO" id="GO:0000062">
    <property type="term" value="F:fatty-acyl-CoA binding"/>
    <property type="evidence" value="ECO:0007669"/>
    <property type="project" value="InterPro"/>
</dbReference>
<comment type="caution">
    <text evidence="3">The sequence shown here is derived from an EMBL/GenBank/DDBJ whole genome shotgun (WGS) entry which is preliminary data.</text>
</comment>
<evidence type="ECO:0000259" key="2">
    <source>
        <dbReference type="Pfam" id="PF00887"/>
    </source>
</evidence>